<sequence>MSVAMEYILEELRHARTSRGLSQEEFGKLIQFSASHVSSVETGQRPPTVSYMEAVDAGLQTGGLFLRMLKKLAELEATPIWLREWIVFEREATTLRWFEPLVIPGLLQTEAYARATLAGGRFTAEEAEQQLAARLERQAVLDRDNPPQFIAVIDEAILRRPVPEHPGLMAEQLERLVTDAEREYVQLHVVPAEGIYLGLAGQFIIADLPDGGRVAYADNQLRAQIVDDSMDIARLTKTWEAVRSIALPRRQSIDLIKEVAKTWT</sequence>
<dbReference type="Pfam" id="PF13560">
    <property type="entry name" value="HTH_31"/>
    <property type="match status" value="1"/>
</dbReference>
<dbReference type="InterPro" id="IPR010982">
    <property type="entry name" value="Lambda_DNA-bd_dom_sf"/>
</dbReference>
<dbReference type="Pfam" id="PF19054">
    <property type="entry name" value="DUF5753"/>
    <property type="match status" value="1"/>
</dbReference>
<name>A0ABW3Y6C6_9ACTN</name>
<protein>
    <submittedName>
        <fullName evidence="2">Helix-turn-helix domain-containing protein</fullName>
    </submittedName>
</protein>
<gene>
    <name evidence="2" type="ORF">ACFQ4H_02665</name>
</gene>
<dbReference type="RefSeq" id="WP_377566510.1">
    <property type="nucleotide sequence ID" value="NZ_JBHTMP010000002.1"/>
</dbReference>
<organism evidence="2 3">
    <name type="scientific">Micromonospora sonneratiae</name>
    <dbReference type="NCBI Taxonomy" id="1184706"/>
    <lineage>
        <taxon>Bacteria</taxon>
        <taxon>Bacillati</taxon>
        <taxon>Actinomycetota</taxon>
        <taxon>Actinomycetes</taxon>
        <taxon>Micromonosporales</taxon>
        <taxon>Micromonosporaceae</taxon>
        <taxon>Micromonospora</taxon>
    </lineage>
</organism>
<evidence type="ECO:0000259" key="1">
    <source>
        <dbReference type="PROSITE" id="PS50943"/>
    </source>
</evidence>
<feature type="domain" description="HTH cro/C1-type" evidence="1">
    <location>
        <begin position="12"/>
        <end position="65"/>
    </location>
</feature>
<dbReference type="PROSITE" id="PS50943">
    <property type="entry name" value="HTH_CROC1"/>
    <property type="match status" value="1"/>
</dbReference>
<dbReference type="SUPFAM" id="SSF47413">
    <property type="entry name" value="lambda repressor-like DNA-binding domains"/>
    <property type="match status" value="1"/>
</dbReference>
<dbReference type="CDD" id="cd00093">
    <property type="entry name" value="HTH_XRE"/>
    <property type="match status" value="1"/>
</dbReference>
<comment type="caution">
    <text evidence="2">The sequence shown here is derived from an EMBL/GenBank/DDBJ whole genome shotgun (WGS) entry which is preliminary data.</text>
</comment>
<dbReference type="EMBL" id="JBHTMP010000002">
    <property type="protein sequence ID" value="MFD1319987.1"/>
    <property type="molecule type" value="Genomic_DNA"/>
</dbReference>
<reference evidence="3" key="1">
    <citation type="journal article" date="2019" name="Int. J. Syst. Evol. Microbiol.">
        <title>The Global Catalogue of Microorganisms (GCM) 10K type strain sequencing project: providing services to taxonomists for standard genome sequencing and annotation.</title>
        <authorList>
            <consortium name="The Broad Institute Genomics Platform"/>
            <consortium name="The Broad Institute Genome Sequencing Center for Infectious Disease"/>
            <person name="Wu L."/>
            <person name="Ma J."/>
        </authorList>
    </citation>
    <scope>NUCLEOTIDE SEQUENCE [LARGE SCALE GENOMIC DNA]</scope>
    <source>
        <strain evidence="3">JCM 31037</strain>
    </source>
</reference>
<dbReference type="Gene3D" id="1.10.260.40">
    <property type="entry name" value="lambda repressor-like DNA-binding domains"/>
    <property type="match status" value="1"/>
</dbReference>
<dbReference type="Proteomes" id="UP001597260">
    <property type="component" value="Unassembled WGS sequence"/>
</dbReference>
<accession>A0ABW3Y6C6</accession>
<dbReference type="InterPro" id="IPR001387">
    <property type="entry name" value="Cro/C1-type_HTH"/>
</dbReference>
<evidence type="ECO:0000313" key="2">
    <source>
        <dbReference type="EMBL" id="MFD1319987.1"/>
    </source>
</evidence>
<proteinExistence type="predicted"/>
<dbReference type="SMART" id="SM00530">
    <property type="entry name" value="HTH_XRE"/>
    <property type="match status" value="1"/>
</dbReference>
<keyword evidence="3" id="KW-1185">Reference proteome</keyword>
<dbReference type="InterPro" id="IPR043917">
    <property type="entry name" value="DUF5753"/>
</dbReference>
<evidence type="ECO:0000313" key="3">
    <source>
        <dbReference type="Proteomes" id="UP001597260"/>
    </source>
</evidence>